<gene>
    <name evidence="1" type="ORF">D910_08379</name>
</gene>
<organism evidence="1 2">
    <name type="scientific">Dendroctonus ponderosae</name>
    <name type="common">Mountain pine beetle</name>
    <dbReference type="NCBI Taxonomy" id="77166"/>
    <lineage>
        <taxon>Eukaryota</taxon>
        <taxon>Metazoa</taxon>
        <taxon>Ecdysozoa</taxon>
        <taxon>Arthropoda</taxon>
        <taxon>Hexapoda</taxon>
        <taxon>Insecta</taxon>
        <taxon>Pterygota</taxon>
        <taxon>Neoptera</taxon>
        <taxon>Endopterygota</taxon>
        <taxon>Coleoptera</taxon>
        <taxon>Polyphaga</taxon>
        <taxon>Cucujiformia</taxon>
        <taxon>Curculionidae</taxon>
        <taxon>Scolytinae</taxon>
        <taxon>Dendroctonus</taxon>
    </lineage>
</organism>
<dbReference type="Proteomes" id="UP000030742">
    <property type="component" value="Unassembled WGS sequence"/>
</dbReference>
<evidence type="ECO:0000313" key="2">
    <source>
        <dbReference type="Proteomes" id="UP000030742"/>
    </source>
</evidence>
<accession>U4UDA5</accession>
<reference evidence="1 2" key="1">
    <citation type="journal article" date="2013" name="Genome Biol.">
        <title>Draft genome of the mountain pine beetle, Dendroctonus ponderosae Hopkins, a major forest pest.</title>
        <authorList>
            <person name="Keeling C.I."/>
            <person name="Yuen M.M."/>
            <person name="Liao N.Y."/>
            <person name="Docking T.R."/>
            <person name="Chan S.K."/>
            <person name="Taylor G.A."/>
            <person name="Palmquist D.L."/>
            <person name="Jackman S.D."/>
            <person name="Nguyen A."/>
            <person name="Li M."/>
            <person name="Henderson H."/>
            <person name="Janes J.K."/>
            <person name="Zhao Y."/>
            <person name="Pandoh P."/>
            <person name="Moore R."/>
            <person name="Sperling F.A."/>
            <person name="Huber D.P."/>
            <person name="Birol I."/>
            <person name="Jones S.J."/>
            <person name="Bohlmann J."/>
        </authorList>
    </citation>
    <scope>NUCLEOTIDE SEQUENCE</scope>
</reference>
<dbReference type="AlphaFoldDB" id="U4UDA5"/>
<protein>
    <submittedName>
        <fullName evidence="1">Uncharacterized protein</fullName>
    </submittedName>
</protein>
<evidence type="ECO:0000313" key="1">
    <source>
        <dbReference type="EMBL" id="ERL91037.1"/>
    </source>
</evidence>
<dbReference type="EMBL" id="KB632267">
    <property type="protein sequence ID" value="ERL91037.1"/>
    <property type="molecule type" value="Genomic_DNA"/>
</dbReference>
<proteinExistence type="predicted"/>
<sequence length="96" mass="10810">MKVGDMQLVLDKTAPFWIILVTFIEQGLFGNNSGASIREASRHFNMSVTYWLFDAFYQKPACILSTLKENNNCYLQIMNCEPLDSEGSGSSYKLAS</sequence>
<name>U4UDA5_DENPD</name>